<organism evidence="1 2">
    <name type="scientific">Aliikangiella maris</name>
    <dbReference type="NCBI Taxonomy" id="3162458"/>
    <lineage>
        <taxon>Bacteria</taxon>
        <taxon>Pseudomonadati</taxon>
        <taxon>Pseudomonadota</taxon>
        <taxon>Gammaproteobacteria</taxon>
        <taxon>Oceanospirillales</taxon>
        <taxon>Pleioneaceae</taxon>
        <taxon>Aliikangiella</taxon>
    </lineage>
</organism>
<dbReference type="EMBL" id="JBEVCJ010000003">
    <property type="protein sequence ID" value="MET1254230.1"/>
    <property type="molecule type" value="Genomic_DNA"/>
</dbReference>
<accession>A0ABV2BQL4</accession>
<reference evidence="1 2" key="1">
    <citation type="submission" date="2024-06" db="EMBL/GenBank/DDBJ databases">
        <authorList>
            <person name="Li F."/>
        </authorList>
    </citation>
    <scope>NUCLEOTIDE SEQUENCE [LARGE SCALE GENOMIC DNA]</scope>
    <source>
        <strain evidence="1 2">GXAS 311</strain>
    </source>
</reference>
<gene>
    <name evidence="1" type="ORF">ABVT43_03720</name>
</gene>
<proteinExistence type="predicted"/>
<name>A0ABV2BQL4_9GAMM</name>
<evidence type="ECO:0000313" key="2">
    <source>
        <dbReference type="Proteomes" id="UP001548189"/>
    </source>
</evidence>
<protein>
    <submittedName>
        <fullName evidence="1">Uncharacterized protein</fullName>
    </submittedName>
</protein>
<sequence length="669" mass="77560">MNYRQVNKLTIRAPDTAQANALRVKLTDALATASLPRLSSFSLIIVKQLILDKVAKNFGVTQISYHIDQQSLKLFPQDISWPNIDYSSVECVKFADDIVPFEILLRASCHQKKLTAWYWKSIFKPHWQPDFSTEEMLNFCMLQLVKRENALHAMGRVFESLLEHQTVQNLWAHLKTESVKQWMDKYNQQHSPIDFNPDYQLASRPLTLLANLLSKMQANDDMLSTNNFTTQMIKLKHQINQQLSSQFSTSWCKLFSGLMPRCLMTDERLNWLCIMASQRVSHISVCYIAQQLKSSLATWRVIDFYLASNTSQETGGIYKMDVSQQQEAIHLLQRLENKPDWYELDLLKDKVTGHIITEKNTHRSDKYYPNNDFIKQNMSHRECDQIKMSSHDSQSDHSLGNSSNKIEPGHDQIAWPQVQEAIIDSDNQYQNSSISLPNQSTTHELKGIVSNKENRAPSYHYSGLDNRDKKPLYIAIEKNFTDGMPKSTEFAGLPLLIQIMNQLSMGTFIEKYPMLYWLPGAIIHYFSRHLSIDSIDPAIAWFNTEHLYFQRQSPQTQSIEPILLQTDYIYALPKLWRQVIKEQPLSTTASGQQIMYHWIKNILFSIRQKLGKSAKWLIKRQGKIAFTQTHVDVLYDFSQLNLAIRLAGFDINPGWVNWLGKVVTIHYQD</sequence>
<comment type="caution">
    <text evidence="1">The sequence shown here is derived from an EMBL/GenBank/DDBJ whole genome shotgun (WGS) entry which is preliminary data.</text>
</comment>
<dbReference type="Proteomes" id="UP001548189">
    <property type="component" value="Unassembled WGS sequence"/>
</dbReference>
<keyword evidence="2" id="KW-1185">Reference proteome</keyword>
<evidence type="ECO:0000313" key="1">
    <source>
        <dbReference type="EMBL" id="MET1254230.1"/>
    </source>
</evidence>